<dbReference type="GO" id="GO:0005634">
    <property type="term" value="C:nucleus"/>
    <property type="evidence" value="ECO:0007669"/>
    <property type="project" value="UniProtKB-SubCell"/>
</dbReference>
<comment type="similarity">
    <text evidence="3">Belongs to the histone H3 family.</text>
</comment>
<dbReference type="CDD" id="cd22911">
    <property type="entry name" value="HFD_H3"/>
    <property type="match status" value="1"/>
</dbReference>
<dbReference type="AlphaFoldDB" id="A0A813EPA6"/>
<dbReference type="InterPro" id="IPR009072">
    <property type="entry name" value="Histone-fold"/>
</dbReference>
<dbReference type="Gene3D" id="1.10.20.10">
    <property type="entry name" value="Histone, subunit A"/>
    <property type="match status" value="1"/>
</dbReference>
<reference evidence="10" key="1">
    <citation type="submission" date="2021-02" db="EMBL/GenBank/DDBJ databases">
        <authorList>
            <person name="Dougan E. K."/>
            <person name="Rhodes N."/>
            <person name="Thang M."/>
            <person name="Chan C."/>
        </authorList>
    </citation>
    <scope>NUCLEOTIDE SEQUENCE</scope>
</reference>
<name>A0A813EPA6_POLGL</name>
<dbReference type="SUPFAM" id="SSF47113">
    <property type="entry name" value="Histone-fold"/>
    <property type="match status" value="1"/>
</dbReference>
<accession>A0A813EPA6</accession>
<keyword evidence="5" id="KW-0238">DNA-binding</keyword>
<feature type="non-terminal residue" evidence="10">
    <location>
        <position position="1"/>
    </location>
</feature>
<evidence type="ECO:0000259" key="9">
    <source>
        <dbReference type="Pfam" id="PF00125"/>
    </source>
</evidence>
<dbReference type="InterPro" id="IPR007125">
    <property type="entry name" value="H2A/H2B/H3"/>
</dbReference>
<keyword evidence="6" id="KW-0539">Nucleus</keyword>
<dbReference type="GO" id="GO:0046982">
    <property type="term" value="F:protein heterodimerization activity"/>
    <property type="evidence" value="ECO:0007669"/>
    <property type="project" value="InterPro"/>
</dbReference>
<evidence type="ECO:0000256" key="4">
    <source>
        <dbReference type="ARBA" id="ARBA00022454"/>
    </source>
</evidence>
<evidence type="ECO:0000256" key="5">
    <source>
        <dbReference type="ARBA" id="ARBA00023125"/>
    </source>
</evidence>
<protein>
    <recommendedName>
        <fullName evidence="9">Core Histone H2A/H2B/H3 domain-containing protein</fullName>
    </recommendedName>
</protein>
<keyword evidence="4" id="KW-0158">Chromosome</keyword>
<organism evidence="10 11">
    <name type="scientific">Polarella glacialis</name>
    <name type="common">Dinoflagellate</name>
    <dbReference type="NCBI Taxonomy" id="89957"/>
    <lineage>
        <taxon>Eukaryota</taxon>
        <taxon>Sar</taxon>
        <taxon>Alveolata</taxon>
        <taxon>Dinophyceae</taxon>
        <taxon>Suessiales</taxon>
        <taxon>Suessiaceae</taxon>
        <taxon>Polarella</taxon>
    </lineage>
</organism>
<dbReference type="Pfam" id="PF00125">
    <property type="entry name" value="Histone"/>
    <property type="match status" value="1"/>
</dbReference>
<dbReference type="PANTHER" id="PTHR45810:SF1">
    <property type="entry name" value="HISTONE H3-LIKE CENTROMERIC PROTEIN A"/>
    <property type="match status" value="1"/>
</dbReference>
<dbReference type="EMBL" id="CAJNNV010011992">
    <property type="protein sequence ID" value="CAE8600269.1"/>
    <property type="molecule type" value="Genomic_DNA"/>
</dbReference>
<dbReference type="Proteomes" id="UP000654075">
    <property type="component" value="Unassembled WGS sequence"/>
</dbReference>
<sequence>MARTKAEARKAIVEGGKDGKSSTKAGKKSSKDVKVKLEIPSGNATSLSPDERGAAERGQPRNGIKAMQEIRFYQGNTELLIRKLPFQKLVRELCAKIGPFRFEVQALLALQEAAEMFITGAFEDASLCALHGRRVTVMPRDLLLSRRIHGAGAEDRS</sequence>
<proteinExistence type="inferred from homology"/>
<feature type="region of interest" description="Disordered" evidence="8">
    <location>
        <begin position="1"/>
        <end position="62"/>
    </location>
</feature>
<feature type="compositionally biased region" description="Basic and acidic residues" evidence="8">
    <location>
        <begin position="49"/>
        <end position="59"/>
    </location>
</feature>
<dbReference type="GO" id="GO:0000786">
    <property type="term" value="C:nucleosome"/>
    <property type="evidence" value="ECO:0007669"/>
    <property type="project" value="UniProtKB-KW"/>
</dbReference>
<dbReference type="PANTHER" id="PTHR45810">
    <property type="entry name" value="HISTONE H3.2"/>
    <property type="match status" value="1"/>
</dbReference>
<evidence type="ECO:0000256" key="8">
    <source>
        <dbReference type="SAM" id="MobiDB-lite"/>
    </source>
</evidence>
<evidence type="ECO:0000256" key="6">
    <source>
        <dbReference type="ARBA" id="ARBA00023242"/>
    </source>
</evidence>
<evidence type="ECO:0000256" key="2">
    <source>
        <dbReference type="ARBA" id="ARBA00004286"/>
    </source>
</evidence>
<dbReference type="InterPro" id="IPR000164">
    <property type="entry name" value="Histone_H3/CENP-A"/>
</dbReference>
<comment type="caution">
    <text evidence="10">The sequence shown here is derived from an EMBL/GenBank/DDBJ whole genome shotgun (WGS) entry which is preliminary data.</text>
</comment>
<evidence type="ECO:0000256" key="1">
    <source>
        <dbReference type="ARBA" id="ARBA00004123"/>
    </source>
</evidence>
<keyword evidence="7" id="KW-0544">Nucleosome core</keyword>
<comment type="subcellular location">
    <subcellularLocation>
        <location evidence="2">Chromosome</location>
    </subcellularLocation>
    <subcellularLocation>
        <location evidence="1">Nucleus</location>
    </subcellularLocation>
</comment>
<evidence type="ECO:0000313" key="10">
    <source>
        <dbReference type="EMBL" id="CAE8600269.1"/>
    </source>
</evidence>
<dbReference type="GO" id="GO:0030527">
    <property type="term" value="F:structural constituent of chromatin"/>
    <property type="evidence" value="ECO:0007669"/>
    <property type="project" value="InterPro"/>
</dbReference>
<dbReference type="OrthoDB" id="4025405at2759"/>
<dbReference type="SMART" id="SM00428">
    <property type="entry name" value="H3"/>
    <property type="match status" value="1"/>
</dbReference>
<feature type="domain" description="Core Histone H2A/H2B/H3" evidence="9">
    <location>
        <begin position="65"/>
        <end position="148"/>
    </location>
</feature>
<feature type="compositionally biased region" description="Basic and acidic residues" evidence="8">
    <location>
        <begin position="1"/>
        <end position="21"/>
    </location>
</feature>
<gene>
    <name evidence="10" type="ORF">PGLA1383_LOCUS18600</name>
</gene>
<keyword evidence="11" id="KW-1185">Reference proteome</keyword>
<evidence type="ECO:0000313" key="11">
    <source>
        <dbReference type="Proteomes" id="UP000654075"/>
    </source>
</evidence>
<evidence type="ECO:0000256" key="7">
    <source>
        <dbReference type="ARBA" id="ARBA00023269"/>
    </source>
</evidence>
<evidence type="ECO:0000256" key="3">
    <source>
        <dbReference type="ARBA" id="ARBA00010343"/>
    </source>
</evidence>
<dbReference type="GO" id="GO:0003677">
    <property type="term" value="F:DNA binding"/>
    <property type="evidence" value="ECO:0007669"/>
    <property type="project" value="UniProtKB-KW"/>
</dbReference>
<dbReference type="FunFam" id="1.10.20.10:FF:000085">
    <property type="entry name" value="Histone H3.2"/>
    <property type="match status" value="1"/>
</dbReference>